<dbReference type="EMBL" id="JBHUHF010000001">
    <property type="protein sequence ID" value="MFD2024825.1"/>
    <property type="molecule type" value="Genomic_DNA"/>
</dbReference>
<dbReference type="RefSeq" id="WP_377196749.1">
    <property type="nucleotide sequence ID" value="NZ_JBHUHF010000001.1"/>
</dbReference>
<reference evidence="2" key="3">
    <citation type="submission" date="2024-09" db="EMBL/GenBank/DDBJ databases">
        <authorList>
            <person name="Sun Q."/>
            <person name="Mori K."/>
        </authorList>
    </citation>
    <scope>NUCLEOTIDE SEQUENCE</scope>
    <source>
        <strain evidence="2">CCM 7043</strain>
    </source>
</reference>
<gene>
    <name evidence="1" type="ORF">ACFSL2_04815</name>
    <name evidence="2" type="ORF">ACFSL2_26765</name>
</gene>
<evidence type="ECO:0000313" key="2">
    <source>
        <dbReference type="EMBL" id="MFD2029112.1"/>
    </source>
</evidence>
<reference evidence="2" key="1">
    <citation type="journal article" date="2014" name="Int. J. Syst. Evol. Microbiol.">
        <title>Complete genome of a new Firmicutes species belonging to the dominant human colonic microbiota ('Ruminococcus bicirculans') reveals two chromosomes and a selective capacity to utilize plant glucans.</title>
        <authorList>
            <consortium name="NISC Comparative Sequencing Program"/>
            <person name="Wegmann U."/>
            <person name="Louis P."/>
            <person name="Goesmann A."/>
            <person name="Henrissat B."/>
            <person name="Duncan S.H."/>
            <person name="Flint H.J."/>
        </authorList>
    </citation>
    <scope>NUCLEOTIDE SEQUENCE</scope>
    <source>
        <strain evidence="2">CCM 7043</strain>
    </source>
</reference>
<dbReference type="SUPFAM" id="SSF54427">
    <property type="entry name" value="NTF2-like"/>
    <property type="match status" value="1"/>
</dbReference>
<comment type="caution">
    <text evidence="2">The sequence shown here is derived from an EMBL/GenBank/DDBJ whole genome shotgun (WGS) entry which is preliminary data.</text>
</comment>
<evidence type="ECO:0000313" key="1">
    <source>
        <dbReference type="EMBL" id="MFD2024825.1"/>
    </source>
</evidence>
<proteinExistence type="predicted"/>
<reference evidence="3" key="2">
    <citation type="journal article" date="2019" name="Int. J. Syst. Evol. Microbiol.">
        <title>The Global Catalogue of Microorganisms (GCM) 10K type strain sequencing project: providing services to taxonomists for standard genome sequencing and annotation.</title>
        <authorList>
            <consortium name="The Broad Institute Genomics Platform"/>
            <consortium name="The Broad Institute Genome Sequencing Center for Infectious Disease"/>
            <person name="Wu L."/>
            <person name="Ma J."/>
        </authorList>
    </citation>
    <scope>NUCLEOTIDE SEQUENCE [LARGE SCALE GENOMIC DNA]</scope>
    <source>
        <strain evidence="3">CCM 7043</strain>
    </source>
</reference>
<protein>
    <submittedName>
        <fullName evidence="2">Nuclear transport factor 2 family protein</fullName>
    </submittedName>
</protein>
<evidence type="ECO:0000313" key="3">
    <source>
        <dbReference type="Proteomes" id="UP001597338"/>
    </source>
</evidence>
<dbReference type="Gene3D" id="3.10.450.50">
    <property type="match status" value="1"/>
</dbReference>
<dbReference type="InterPro" id="IPR032710">
    <property type="entry name" value="NTF2-like_dom_sf"/>
</dbReference>
<sequence length="139" mass="15164">MATASENHQLLTDYYAAYGDGGPEGLARMASFYAENKPSYTAGRSELSGETSSPEESLKVMRRLQELSGGNITFAAPPTVLVAGDAVVALLVHEKHARTDKPELVVPRLYVYEIADGKISRSFGWQLESQAFDEYYPAA</sequence>
<organism evidence="2 3">
    <name type="scientific">Promicromonospora aerolata</name>
    <dbReference type="NCBI Taxonomy" id="195749"/>
    <lineage>
        <taxon>Bacteria</taxon>
        <taxon>Bacillati</taxon>
        <taxon>Actinomycetota</taxon>
        <taxon>Actinomycetes</taxon>
        <taxon>Micrococcales</taxon>
        <taxon>Promicromonosporaceae</taxon>
        <taxon>Promicromonospora</taxon>
    </lineage>
</organism>
<dbReference type="EMBL" id="JBHUHF010000002">
    <property type="protein sequence ID" value="MFD2029112.1"/>
    <property type="molecule type" value="Genomic_DNA"/>
</dbReference>
<dbReference type="Proteomes" id="UP001597338">
    <property type="component" value="Unassembled WGS sequence"/>
</dbReference>
<name>A0ABW4VK43_9MICO</name>
<keyword evidence="3" id="KW-1185">Reference proteome</keyword>
<accession>A0ABW4VK43</accession>